<dbReference type="InterPro" id="IPR029028">
    <property type="entry name" value="Alpha/beta_knot_MTases"/>
</dbReference>
<dbReference type="SUPFAM" id="SSF55315">
    <property type="entry name" value="L30e-like"/>
    <property type="match status" value="1"/>
</dbReference>
<evidence type="ECO:0000259" key="4">
    <source>
        <dbReference type="Pfam" id="PF00588"/>
    </source>
</evidence>
<dbReference type="SUPFAM" id="SSF75217">
    <property type="entry name" value="alpha/beta knot"/>
    <property type="match status" value="1"/>
</dbReference>
<feature type="domain" description="MRM3-like substrate binding" evidence="5">
    <location>
        <begin position="15"/>
        <end position="112"/>
    </location>
</feature>
<proteinExistence type="inferred from homology"/>
<accession>A0A517YQ57</accession>
<dbReference type="Gene3D" id="3.40.1280.10">
    <property type="match status" value="1"/>
</dbReference>
<keyword evidence="3 6" id="KW-0808">Transferase</keyword>
<evidence type="ECO:0000256" key="2">
    <source>
        <dbReference type="ARBA" id="ARBA00022603"/>
    </source>
</evidence>
<dbReference type="GO" id="GO:0032259">
    <property type="term" value="P:methylation"/>
    <property type="evidence" value="ECO:0007669"/>
    <property type="project" value="UniProtKB-KW"/>
</dbReference>
<dbReference type="InterPro" id="IPR053888">
    <property type="entry name" value="MRM3-like_sub_bind"/>
</dbReference>
<dbReference type="OrthoDB" id="9794400at2"/>
<dbReference type="PANTHER" id="PTHR43191:SF2">
    <property type="entry name" value="RRNA METHYLTRANSFERASE 3, MITOCHONDRIAL"/>
    <property type="match status" value="1"/>
</dbReference>
<dbReference type="AlphaFoldDB" id="A0A517YQ57"/>
<dbReference type="KEGG" id="pcor:KS4_03960"/>
<feature type="domain" description="tRNA/rRNA methyltransferase SpoU type" evidence="4">
    <location>
        <begin position="139"/>
        <end position="304"/>
    </location>
</feature>
<evidence type="ECO:0000313" key="7">
    <source>
        <dbReference type="Proteomes" id="UP000317369"/>
    </source>
</evidence>
<evidence type="ECO:0000256" key="1">
    <source>
        <dbReference type="ARBA" id="ARBA00007228"/>
    </source>
</evidence>
<dbReference type="InterPro" id="IPR029026">
    <property type="entry name" value="tRNA_m1G_MTases_N"/>
</dbReference>
<comment type="similarity">
    <text evidence="1">Belongs to the class IV-like SAM-binding methyltransferase superfamily. RNA methyltransferase TrmH family.</text>
</comment>
<dbReference type="GO" id="GO:0006396">
    <property type="term" value="P:RNA processing"/>
    <property type="evidence" value="ECO:0007669"/>
    <property type="project" value="InterPro"/>
</dbReference>
<evidence type="ECO:0000259" key="5">
    <source>
        <dbReference type="Pfam" id="PF22435"/>
    </source>
</evidence>
<organism evidence="6 7">
    <name type="scientific">Poriferisphaera corsica</name>
    <dbReference type="NCBI Taxonomy" id="2528020"/>
    <lineage>
        <taxon>Bacteria</taxon>
        <taxon>Pseudomonadati</taxon>
        <taxon>Planctomycetota</taxon>
        <taxon>Phycisphaerae</taxon>
        <taxon>Phycisphaerales</taxon>
        <taxon>Phycisphaeraceae</taxon>
        <taxon>Poriferisphaera</taxon>
    </lineage>
</organism>
<dbReference type="EC" id="2.1.1.208" evidence="6"/>
<sequence length="312" mass="33139">MSHEMKMIEITSRTNPRVKELVRLRNGRKRRAAGVVLAEGVREVSRAVMAGLVMREIYVCETMVGKDDAVKAGVDEILSRVMGREDGVKLFGVNREVMEKVSYVDGPEGLLAIFEAPNWGLDKLVSGAVDGEVPTEGGVYLVCVQMEKPGNVGAMVRTAAAAGVDAVIAANTAGYPVDVLHPNAIRTSTAAVFDLPTVSADEEEVIAWLVENRVRILAATPAGAVDYREADYGKGLEADRGNRGAEGIGGGGGIAIVIGPEDRGLSNMWLEAADKYGGQRVVIPNKSGIVDSLNASNAAAVLMYEAMRQRGE</sequence>
<dbReference type="Pfam" id="PF22435">
    <property type="entry name" value="MRM3-like_sub_bind"/>
    <property type="match status" value="1"/>
</dbReference>
<dbReference type="GO" id="GO:0003723">
    <property type="term" value="F:RNA binding"/>
    <property type="evidence" value="ECO:0007669"/>
    <property type="project" value="InterPro"/>
</dbReference>
<dbReference type="Gene3D" id="3.30.1330.30">
    <property type="match status" value="1"/>
</dbReference>
<evidence type="ECO:0000256" key="3">
    <source>
        <dbReference type="ARBA" id="ARBA00022679"/>
    </source>
</evidence>
<protein>
    <submittedName>
        <fullName evidence="6">23S rRNA (Uridine(2479)-2'-O)-methyltransferase</fullName>
        <ecNumber evidence="6">2.1.1.208</ecNumber>
    </submittedName>
</protein>
<keyword evidence="2 6" id="KW-0489">Methyltransferase</keyword>
<dbReference type="RefSeq" id="WP_145073817.1">
    <property type="nucleotide sequence ID" value="NZ_CP036425.1"/>
</dbReference>
<dbReference type="InterPro" id="IPR051259">
    <property type="entry name" value="rRNA_Methyltransferase"/>
</dbReference>
<dbReference type="Proteomes" id="UP000317369">
    <property type="component" value="Chromosome"/>
</dbReference>
<keyword evidence="7" id="KW-1185">Reference proteome</keyword>
<evidence type="ECO:0000313" key="6">
    <source>
        <dbReference type="EMBL" id="QDU32364.1"/>
    </source>
</evidence>
<gene>
    <name evidence="6" type="primary">aviRb</name>
    <name evidence="6" type="ORF">KS4_03960</name>
</gene>
<dbReference type="EMBL" id="CP036425">
    <property type="protein sequence ID" value="QDU32364.1"/>
    <property type="molecule type" value="Genomic_DNA"/>
</dbReference>
<dbReference type="InterPro" id="IPR029064">
    <property type="entry name" value="Ribosomal_eL30-like_sf"/>
</dbReference>
<dbReference type="Pfam" id="PF00588">
    <property type="entry name" value="SpoU_methylase"/>
    <property type="match status" value="1"/>
</dbReference>
<dbReference type="InterPro" id="IPR001537">
    <property type="entry name" value="SpoU_MeTrfase"/>
</dbReference>
<reference evidence="6 7" key="1">
    <citation type="submission" date="2019-02" db="EMBL/GenBank/DDBJ databases">
        <title>Deep-cultivation of Planctomycetes and their phenomic and genomic characterization uncovers novel biology.</title>
        <authorList>
            <person name="Wiegand S."/>
            <person name="Jogler M."/>
            <person name="Boedeker C."/>
            <person name="Pinto D."/>
            <person name="Vollmers J."/>
            <person name="Rivas-Marin E."/>
            <person name="Kohn T."/>
            <person name="Peeters S.H."/>
            <person name="Heuer A."/>
            <person name="Rast P."/>
            <person name="Oberbeckmann S."/>
            <person name="Bunk B."/>
            <person name="Jeske O."/>
            <person name="Meyerdierks A."/>
            <person name="Storesund J.E."/>
            <person name="Kallscheuer N."/>
            <person name="Luecker S."/>
            <person name="Lage O.M."/>
            <person name="Pohl T."/>
            <person name="Merkel B.J."/>
            <person name="Hornburger P."/>
            <person name="Mueller R.-W."/>
            <person name="Bruemmer F."/>
            <person name="Labrenz M."/>
            <person name="Spormann A.M."/>
            <person name="Op den Camp H."/>
            <person name="Overmann J."/>
            <person name="Amann R."/>
            <person name="Jetten M.S.M."/>
            <person name="Mascher T."/>
            <person name="Medema M.H."/>
            <person name="Devos D.P."/>
            <person name="Kaster A.-K."/>
            <person name="Ovreas L."/>
            <person name="Rohde M."/>
            <person name="Galperin M.Y."/>
            <person name="Jogler C."/>
        </authorList>
    </citation>
    <scope>NUCLEOTIDE SEQUENCE [LARGE SCALE GENOMIC DNA]</scope>
    <source>
        <strain evidence="6 7">KS4</strain>
    </source>
</reference>
<name>A0A517YQ57_9BACT</name>
<dbReference type="PANTHER" id="PTHR43191">
    <property type="entry name" value="RRNA METHYLTRANSFERASE 3"/>
    <property type="match status" value="1"/>
</dbReference>
<dbReference type="GO" id="GO:0008173">
    <property type="term" value="F:RNA methyltransferase activity"/>
    <property type="evidence" value="ECO:0007669"/>
    <property type="project" value="InterPro"/>
</dbReference>